<sequence>MDGINLCYITLNNESGIHFCEDVIYSHCSLAMKYIYQKLF</sequence>
<reference evidence="1" key="1">
    <citation type="submission" date="2014-11" db="EMBL/GenBank/DDBJ databases">
        <authorList>
            <person name="Amaro Gonzalez C."/>
        </authorList>
    </citation>
    <scope>NUCLEOTIDE SEQUENCE</scope>
</reference>
<dbReference type="EMBL" id="GBXM01099158">
    <property type="protein sequence ID" value="JAH09419.1"/>
    <property type="molecule type" value="Transcribed_RNA"/>
</dbReference>
<dbReference type="AlphaFoldDB" id="A0A0E9PY56"/>
<name>A0A0E9PY56_ANGAN</name>
<accession>A0A0E9PY56</accession>
<evidence type="ECO:0000313" key="1">
    <source>
        <dbReference type="EMBL" id="JAH09419.1"/>
    </source>
</evidence>
<proteinExistence type="predicted"/>
<reference evidence="1" key="2">
    <citation type="journal article" date="2015" name="Fish Shellfish Immunol.">
        <title>Early steps in the European eel (Anguilla anguilla)-Vibrio vulnificus interaction in the gills: Role of the RtxA13 toxin.</title>
        <authorList>
            <person name="Callol A."/>
            <person name="Pajuelo D."/>
            <person name="Ebbesson L."/>
            <person name="Teles M."/>
            <person name="MacKenzie S."/>
            <person name="Amaro C."/>
        </authorList>
    </citation>
    <scope>NUCLEOTIDE SEQUENCE</scope>
</reference>
<organism evidence="1">
    <name type="scientific">Anguilla anguilla</name>
    <name type="common">European freshwater eel</name>
    <name type="synonym">Muraena anguilla</name>
    <dbReference type="NCBI Taxonomy" id="7936"/>
    <lineage>
        <taxon>Eukaryota</taxon>
        <taxon>Metazoa</taxon>
        <taxon>Chordata</taxon>
        <taxon>Craniata</taxon>
        <taxon>Vertebrata</taxon>
        <taxon>Euteleostomi</taxon>
        <taxon>Actinopterygii</taxon>
        <taxon>Neopterygii</taxon>
        <taxon>Teleostei</taxon>
        <taxon>Anguilliformes</taxon>
        <taxon>Anguillidae</taxon>
        <taxon>Anguilla</taxon>
    </lineage>
</organism>
<protein>
    <submittedName>
        <fullName evidence="1">Uncharacterized protein</fullName>
    </submittedName>
</protein>